<sequence>MFKTATLAFAAIAASASMASASIDNISNFVMEQDRGGQVELGTVTATGDGVVEVYSFHKGVVGALIGSEMVKAGANLDVDVNIPRQETDAIVFLKVNGQVVDTQEIDFN</sequence>
<reference evidence="2 3" key="1">
    <citation type="journal article" date="2013" name="PLoS ONE">
        <title>Poles Apart: Arctic and Antarctic Octadecabacter strains Share High Genome Plasticity and a New Type of Xanthorhodopsin.</title>
        <authorList>
            <person name="Vollmers J."/>
            <person name="Voget S."/>
            <person name="Dietrich S."/>
            <person name="Gollnow K."/>
            <person name="Smits M."/>
            <person name="Meyer K."/>
            <person name="Brinkhoff T."/>
            <person name="Simon M."/>
            <person name="Daniel R."/>
        </authorList>
    </citation>
    <scope>NUCLEOTIDE SEQUENCE [LARGE SCALE GENOMIC DNA]</scope>
    <source>
        <strain evidence="2 3">307</strain>
    </source>
</reference>
<organism evidence="2 3">
    <name type="scientific">Octadecabacter antarcticus 307</name>
    <dbReference type="NCBI Taxonomy" id="391626"/>
    <lineage>
        <taxon>Bacteria</taxon>
        <taxon>Pseudomonadati</taxon>
        <taxon>Pseudomonadota</taxon>
        <taxon>Alphaproteobacteria</taxon>
        <taxon>Rhodobacterales</taxon>
        <taxon>Roseobacteraceae</taxon>
        <taxon>Octadecabacter</taxon>
    </lineage>
</organism>
<dbReference type="AlphaFoldDB" id="M9R8P2"/>
<keyword evidence="1" id="KW-0732">Signal</keyword>
<gene>
    <name evidence="2" type="ORF">OAN307_c03840</name>
</gene>
<dbReference type="HOGENOM" id="CLU_150631_0_0_5"/>
<evidence type="ECO:0000256" key="1">
    <source>
        <dbReference type="SAM" id="SignalP"/>
    </source>
</evidence>
<proteinExistence type="predicted"/>
<evidence type="ECO:0000313" key="3">
    <source>
        <dbReference type="Proteomes" id="UP000005307"/>
    </source>
</evidence>
<accession>M9R8P2</accession>
<name>M9R8P2_9RHOB</name>
<dbReference type="KEGG" id="oat:OAN307_c03840"/>
<dbReference type="RefSeq" id="WP_015498187.1">
    <property type="nucleotide sequence ID" value="NC_020911.1"/>
</dbReference>
<dbReference type="Proteomes" id="UP000005307">
    <property type="component" value="Chromosome"/>
</dbReference>
<feature type="chain" id="PRO_5004102358" evidence="1">
    <location>
        <begin position="22"/>
        <end position="109"/>
    </location>
</feature>
<dbReference type="eggNOG" id="ENOG5033GMR">
    <property type="taxonomic scope" value="Bacteria"/>
</dbReference>
<dbReference type="STRING" id="391626.OAN307_c03840"/>
<dbReference type="OrthoDB" id="7876219at2"/>
<dbReference type="EMBL" id="CP003740">
    <property type="protein sequence ID" value="AGI66130.1"/>
    <property type="molecule type" value="Genomic_DNA"/>
</dbReference>
<evidence type="ECO:0000313" key="2">
    <source>
        <dbReference type="EMBL" id="AGI66130.1"/>
    </source>
</evidence>
<protein>
    <submittedName>
        <fullName evidence="2">Uncharacterized protein</fullName>
    </submittedName>
</protein>
<keyword evidence="3" id="KW-1185">Reference proteome</keyword>
<feature type="signal peptide" evidence="1">
    <location>
        <begin position="1"/>
        <end position="21"/>
    </location>
</feature>